<dbReference type="PANTHER" id="PTHR32552">
    <property type="entry name" value="FERRICHROME IRON RECEPTOR-RELATED"/>
    <property type="match status" value="1"/>
</dbReference>
<organism evidence="16 17">
    <name type="scientific">Lysobacter koreensis</name>
    <dbReference type="NCBI Taxonomy" id="266122"/>
    <lineage>
        <taxon>Bacteria</taxon>
        <taxon>Pseudomonadati</taxon>
        <taxon>Pseudomonadota</taxon>
        <taxon>Gammaproteobacteria</taxon>
        <taxon>Lysobacterales</taxon>
        <taxon>Lysobacteraceae</taxon>
        <taxon>Lysobacter</taxon>
    </lineage>
</organism>
<proteinExistence type="inferred from homology"/>
<dbReference type="CDD" id="cd01347">
    <property type="entry name" value="ligand_gated_channel"/>
    <property type="match status" value="1"/>
</dbReference>
<keyword evidence="17" id="KW-1185">Reference proteome</keyword>
<evidence type="ECO:0000256" key="9">
    <source>
        <dbReference type="ARBA" id="ARBA00023077"/>
    </source>
</evidence>
<evidence type="ECO:0000256" key="13">
    <source>
        <dbReference type="RuleBase" id="RU003357"/>
    </source>
</evidence>
<evidence type="ECO:0000256" key="3">
    <source>
        <dbReference type="ARBA" id="ARBA00022452"/>
    </source>
</evidence>
<dbReference type="SUPFAM" id="SSF56935">
    <property type="entry name" value="Porins"/>
    <property type="match status" value="1"/>
</dbReference>
<keyword evidence="11 12" id="KW-0998">Cell outer membrane</keyword>
<feature type="domain" description="TonB-dependent receptor plug" evidence="15">
    <location>
        <begin position="57"/>
        <end position="166"/>
    </location>
</feature>
<dbReference type="EMBL" id="JBHTIH010000007">
    <property type="protein sequence ID" value="MFD0740176.1"/>
    <property type="molecule type" value="Genomic_DNA"/>
</dbReference>
<dbReference type="Pfam" id="PF00593">
    <property type="entry name" value="TonB_dep_Rec_b-barrel"/>
    <property type="match status" value="1"/>
</dbReference>
<evidence type="ECO:0000256" key="6">
    <source>
        <dbReference type="ARBA" id="ARBA00022729"/>
    </source>
</evidence>
<keyword evidence="5 12" id="KW-0812">Transmembrane</keyword>
<keyword evidence="6" id="KW-0732">Signal</keyword>
<accession>A0ABW2YQ86</accession>
<keyword evidence="10 12" id="KW-0472">Membrane</keyword>
<evidence type="ECO:0000256" key="7">
    <source>
        <dbReference type="ARBA" id="ARBA00023004"/>
    </source>
</evidence>
<name>A0ABW2YQ86_9GAMM</name>
<evidence type="ECO:0000256" key="4">
    <source>
        <dbReference type="ARBA" id="ARBA00022496"/>
    </source>
</evidence>
<dbReference type="PROSITE" id="PS52016">
    <property type="entry name" value="TONB_DEPENDENT_REC_3"/>
    <property type="match status" value="1"/>
</dbReference>
<dbReference type="InterPro" id="IPR039426">
    <property type="entry name" value="TonB-dep_rcpt-like"/>
</dbReference>
<evidence type="ECO:0000256" key="8">
    <source>
        <dbReference type="ARBA" id="ARBA00023065"/>
    </source>
</evidence>
<evidence type="ECO:0000256" key="12">
    <source>
        <dbReference type="PROSITE-ProRule" id="PRU01360"/>
    </source>
</evidence>
<feature type="domain" description="TonB-dependent receptor-like beta-barrel" evidence="14">
    <location>
        <begin position="254"/>
        <end position="681"/>
    </location>
</feature>
<keyword evidence="8" id="KW-0406">Ion transport</keyword>
<dbReference type="InterPro" id="IPR012910">
    <property type="entry name" value="Plug_dom"/>
</dbReference>
<dbReference type="Pfam" id="PF07715">
    <property type="entry name" value="Plug"/>
    <property type="match status" value="1"/>
</dbReference>
<comment type="subcellular location">
    <subcellularLocation>
        <location evidence="1 12">Cell outer membrane</location>
        <topology evidence="1 12">Multi-pass membrane protein</topology>
    </subcellularLocation>
</comment>
<evidence type="ECO:0000313" key="17">
    <source>
        <dbReference type="Proteomes" id="UP001597090"/>
    </source>
</evidence>
<dbReference type="Gene3D" id="2.170.130.10">
    <property type="entry name" value="TonB-dependent receptor, plug domain"/>
    <property type="match status" value="1"/>
</dbReference>
<keyword evidence="7" id="KW-0408">Iron</keyword>
<keyword evidence="4" id="KW-0410">Iron transport</keyword>
<sequence length="718" mass="76667">MTATGAPRQPTVASGLRVGVGWLAAALVPAPAAAQQAPTTLERVQVIATRTAQAGAAVPASVSVVEGADLRADSLGASLSEKLATVPGLLARNRQNFAQDEQLSIRGFGTRSSFGIRGVRLFVDGIPATMPDGQGQVSHFNLATADRIEVLRGPFSALYGNASGGVLQLFTADGQAPGSLGLALVGGSFGQRRASVDAQGAHDRFDYNLGLSHFVTDGYREHSRARRTSLNGKANVAFGEASGLTLLVNALDAPDTRDPQGLTRAQFVADPRQAGAGAQAFNTRKSVAQQQLGAVLEHPLRDGGQLRVLAYGGRRHVTQFLSIPLATQRNPLSGGGVIDLRAPYAGIDARWSRQASLLERPVEWVVGLNFDAQRQQRRGYENFVGDMLGVRGALRLQQNDRVTAFDQYAQATWRPADAWSLMAGVRRSAVAFRSRDAYITAANPDDSGRVRHTATSPVFGASVRVRPAMHAYAAYGHGFETPTFNELGYRSDGGSGLNFGLRPARTRSGELGLKLDRADGLRSELALFRADTRDELTVATSAGGRSTFQNAGRARRVGAEWSASVPLSPQWHASLALTYVDARYRDGFLACSRTPCAVANTPVPAGARIPGVPRASAYAALRWRGEVGWHARVDGQSVGAVTVNNFGDERANAYTVFGASGGYGFRAARNEGRVFLGVGNLFDRRYAGSVIVNESNRRYYESAPGRHVVAGVELRWRD</sequence>
<evidence type="ECO:0000256" key="1">
    <source>
        <dbReference type="ARBA" id="ARBA00004571"/>
    </source>
</evidence>
<comment type="similarity">
    <text evidence="12 13">Belongs to the TonB-dependent receptor family.</text>
</comment>
<dbReference type="InterPro" id="IPR000531">
    <property type="entry name" value="Beta-barrel_TonB"/>
</dbReference>
<dbReference type="RefSeq" id="WP_386813273.1">
    <property type="nucleotide sequence ID" value="NZ_JBHTIH010000007.1"/>
</dbReference>
<evidence type="ECO:0000256" key="2">
    <source>
        <dbReference type="ARBA" id="ARBA00022448"/>
    </source>
</evidence>
<evidence type="ECO:0000256" key="10">
    <source>
        <dbReference type="ARBA" id="ARBA00023136"/>
    </source>
</evidence>
<dbReference type="InterPro" id="IPR037066">
    <property type="entry name" value="Plug_dom_sf"/>
</dbReference>
<dbReference type="Proteomes" id="UP001597090">
    <property type="component" value="Unassembled WGS sequence"/>
</dbReference>
<evidence type="ECO:0000256" key="11">
    <source>
        <dbReference type="ARBA" id="ARBA00023237"/>
    </source>
</evidence>
<dbReference type="InterPro" id="IPR036942">
    <property type="entry name" value="Beta-barrel_TonB_sf"/>
</dbReference>
<keyword evidence="9 13" id="KW-0798">TonB box</keyword>
<dbReference type="Gene3D" id="2.40.170.20">
    <property type="entry name" value="TonB-dependent receptor, beta-barrel domain"/>
    <property type="match status" value="1"/>
</dbReference>
<reference evidence="17" key="1">
    <citation type="journal article" date="2019" name="Int. J. Syst. Evol. Microbiol.">
        <title>The Global Catalogue of Microorganisms (GCM) 10K type strain sequencing project: providing services to taxonomists for standard genome sequencing and annotation.</title>
        <authorList>
            <consortium name="The Broad Institute Genomics Platform"/>
            <consortium name="The Broad Institute Genome Sequencing Center for Infectious Disease"/>
            <person name="Wu L."/>
            <person name="Ma J."/>
        </authorList>
    </citation>
    <scope>NUCLEOTIDE SEQUENCE [LARGE SCALE GENOMIC DNA]</scope>
    <source>
        <strain evidence="17">CCUG 55491</strain>
    </source>
</reference>
<gene>
    <name evidence="16" type="ORF">ACFQZQ_12905</name>
</gene>
<evidence type="ECO:0000256" key="5">
    <source>
        <dbReference type="ARBA" id="ARBA00022692"/>
    </source>
</evidence>
<evidence type="ECO:0000313" key="16">
    <source>
        <dbReference type="EMBL" id="MFD0740176.1"/>
    </source>
</evidence>
<keyword evidence="3 12" id="KW-1134">Transmembrane beta strand</keyword>
<dbReference type="PANTHER" id="PTHR32552:SF68">
    <property type="entry name" value="FERRICHROME OUTER MEMBRANE TRANSPORTER_PHAGE RECEPTOR"/>
    <property type="match status" value="1"/>
</dbReference>
<evidence type="ECO:0000259" key="15">
    <source>
        <dbReference type="Pfam" id="PF07715"/>
    </source>
</evidence>
<comment type="caution">
    <text evidence="16">The sequence shown here is derived from an EMBL/GenBank/DDBJ whole genome shotgun (WGS) entry which is preliminary data.</text>
</comment>
<evidence type="ECO:0000259" key="14">
    <source>
        <dbReference type="Pfam" id="PF00593"/>
    </source>
</evidence>
<keyword evidence="2 12" id="KW-0813">Transport</keyword>
<protein>
    <submittedName>
        <fullName evidence="16">TonB-dependent receptor family protein</fullName>
    </submittedName>
</protein>
<keyword evidence="16" id="KW-0675">Receptor</keyword>